<reference evidence="3" key="1">
    <citation type="submission" date="2023-01" db="EMBL/GenBank/DDBJ databases">
        <title>Exophiala dermititidis isolated from Cystic Fibrosis Patient.</title>
        <authorList>
            <person name="Kurbessoian T."/>
            <person name="Crocker A."/>
            <person name="Murante D."/>
            <person name="Hogan D.A."/>
            <person name="Stajich J.E."/>
        </authorList>
    </citation>
    <scope>NUCLEOTIDE SEQUENCE</scope>
    <source>
        <strain evidence="3">Ex8</strain>
    </source>
</reference>
<proteinExistence type="predicted"/>
<evidence type="ECO:0000313" key="4">
    <source>
        <dbReference type="Proteomes" id="UP001161757"/>
    </source>
</evidence>
<comment type="caution">
    <text evidence="3">The sequence shown here is derived from an EMBL/GenBank/DDBJ whole genome shotgun (WGS) entry which is preliminary data.</text>
</comment>
<dbReference type="EMBL" id="JAJGCB010000016">
    <property type="protein sequence ID" value="KAJ8988952.1"/>
    <property type="molecule type" value="Genomic_DNA"/>
</dbReference>
<accession>A0AAN6ISI7</accession>
<dbReference type="AlphaFoldDB" id="A0AAN6ISI7"/>
<gene>
    <name evidence="3" type="ORF">HRR80_007151</name>
</gene>
<organism evidence="3 4">
    <name type="scientific">Exophiala dermatitidis</name>
    <name type="common">Black yeast-like fungus</name>
    <name type="synonym">Wangiella dermatitidis</name>
    <dbReference type="NCBI Taxonomy" id="5970"/>
    <lineage>
        <taxon>Eukaryota</taxon>
        <taxon>Fungi</taxon>
        <taxon>Dikarya</taxon>
        <taxon>Ascomycota</taxon>
        <taxon>Pezizomycotina</taxon>
        <taxon>Eurotiomycetes</taxon>
        <taxon>Chaetothyriomycetidae</taxon>
        <taxon>Chaetothyriales</taxon>
        <taxon>Herpotrichiellaceae</taxon>
        <taxon>Exophiala</taxon>
    </lineage>
</organism>
<dbReference type="PANTHER" id="PTHR39596:SF3">
    <property type="entry name" value="HETEROKARYON INCOMPATIBILITY DOMAIN-CONTAINING PROTEIN"/>
    <property type="match status" value="1"/>
</dbReference>
<dbReference type="PANTHER" id="PTHR39596">
    <property type="match status" value="1"/>
</dbReference>
<sequence length="759" mass="84316">MDHVLTREELESYGAFIPKTPWLGYNHEPSTTVGTFDDYALQRGWSTDELLDLKEGRLASLQKEGVKHFLQSWFSIGLWEAALGRPLEKDLFVVSTESGTKFSSEASKSMVAELVRYFNTAGENESSKNEIMERLKRVLAAASLWNRMLSEPQLFINANPDFCDETFHSVMRLFTLLGVTLQYTADYLAAWVTPGFRSQLQNPWRFTMAVQEQLTGRMIQRGWCPYILTMLSPFNLIVQEYAAIVGPPATRFRHDACSAAGCVRHNIDESTYSPLHTRADCQCHWVRPSLQRIGEVLDSGQVPLVDLDKIFDDGNGRVVQVVPHESGKTAFCAVSHVWSGGLGSISEDGLPQCTLDMLRGYIEANNASKLVWIDSLCIPGDRRLRKLSIHTINAVYSQARTTLVLDPELMRSPSASTRRMLLWIMTAAWMQRMWTLPEGRLSRLPLIALRDGVVPLQQCFQEGAKDLQDPVTGALQPDLWALFSKDVNELRFIHQSLCYRTTSKRADEVLALAALFDMDTRLILERTSLDERMALFWISLRDKVTLPINILFLNTPRLPIPGLRWAPSSLLNAGRQLSLIAPPQGVNSYSVHLGDNGTLAGNYVVIRLSKSATVLLNKFNPIQLTFLPDPGSRQSRSAPFTIENGGQPEAGVLHEIDAFAVNVTNIEATTGASLASELVATVRSVIALTLDVPERQTHEKAAGAGGPASVQSNESNDHAFSGGNSHSFRARQRLQLVPIETRGNEPMSGVVGWARISIS</sequence>
<feature type="domain" description="Heterokaryon incompatibility" evidence="2">
    <location>
        <begin position="348"/>
        <end position="404"/>
    </location>
</feature>
<protein>
    <recommendedName>
        <fullName evidence="2">Heterokaryon incompatibility domain-containing protein</fullName>
    </recommendedName>
</protein>
<name>A0AAN6ISI7_EXODE</name>
<evidence type="ECO:0000259" key="2">
    <source>
        <dbReference type="Pfam" id="PF06985"/>
    </source>
</evidence>
<dbReference type="Proteomes" id="UP001161757">
    <property type="component" value="Unassembled WGS sequence"/>
</dbReference>
<evidence type="ECO:0000313" key="3">
    <source>
        <dbReference type="EMBL" id="KAJ8988952.1"/>
    </source>
</evidence>
<evidence type="ECO:0000256" key="1">
    <source>
        <dbReference type="SAM" id="MobiDB-lite"/>
    </source>
</evidence>
<feature type="region of interest" description="Disordered" evidence="1">
    <location>
        <begin position="697"/>
        <end position="727"/>
    </location>
</feature>
<dbReference type="InterPro" id="IPR010730">
    <property type="entry name" value="HET"/>
</dbReference>
<dbReference type="Pfam" id="PF06985">
    <property type="entry name" value="HET"/>
    <property type="match status" value="1"/>
</dbReference>